<evidence type="ECO:0000256" key="1">
    <source>
        <dbReference type="ARBA" id="ARBA00022448"/>
    </source>
</evidence>
<dbReference type="PANTHER" id="PTHR45772:SF7">
    <property type="entry name" value="AMINO ACID ABC TRANSPORTER ATP-BINDING PROTEIN"/>
    <property type="match status" value="1"/>
</dbReference>
<comment type="caution">
    <text evidence="5">The sequence shown here is derived from an EMBL/GenBank/DDBJ whole genome shotgun (WGS) entry which is preliminary data.</text>
</comment>
<name>M0L4R5_HALJT</name>
<accession>M0L4R5</accession>
<dbReference type="Pfam" id="PF00005">
    <property type="entry name" value="ABC_tran"/>
    <property type="match status" value="1"/>
</dbReference>
<evidence type="ECO:0000256" key="3">
    <source>
        <dbReference type="ARBA" id="ARBA00022840"/>
    </source>
</evidence>
<dbReference type="GO" id="GO:1903806">
    <property type="term" value="P:L-isoleucine import across plasma membrane"/>
    <property type="evidence" value="ECO:0007669"/>
    <property type="project" value="TreeGrafter"/>
</dbReference>
<keyword evidence="3" id="KW-0067">ATP-binding</keyword>
<dbReference type="SMART" id="SM00382">
    <property type="entry name" value="AAA"/>
    <property type="match status" value="1"/>
</dbReference>
<dbReference type="GO" id="GO:0016887">
    <property type="term" value="F:ATP hydrolysis activity"/>
    <property type="evidence" value="ECO:0007669"/>
    <property type="project" value="InterPro"/>
</dbReference>
<evidence type="ECO:0000256" key="2">
    <source>
        <dbReference type="ARBA" id="ARBA00022741"/>
    </source>
</evidence>
<dbReference type="GO" id="GO:0005524">
    <property type="term" value="F:ATP binding"/>
    <property type="evidence" value="ECO:0007669"/>
    <property type="project" value="UniProtKB-KW"/>
</dbReference>
<dbReference type="InterPro" id="IPR027417">
    <property type="entry name" value="P-loop_NTPase"/>
</dbReference>
<dbReference type="GO" id="GO:0015808">
    <property type="term" value="P:L-alanine transport"/>
    <property type="evidence" value="ECO:0007669"/>
    <property type="project" value="TreeGrafter"/>
</dbReference>
<dbReference type="GO" id="GO:1903805">
    <property type="term" value="P:L-valine import across plasma membrane"/>
    <property type="evidence" value="ECO:0007669"/>
    <property type="project" value="TreeGrafter"/>
</dbReference>
<dbReference type="InterPro" id="IPR032823">
    <property type="entry name" value="BCA_ABC_TP_C"/>
</dbReference>
<dbReference type="GO" id="GO:0042941">
    <property type="term" value="P:D-alanine transmembrane transport"/>
    <property type="evidence" value="ECO:0007669"/>
    <property type="project" value="TreeGrafter"/>
</dbReference>
<evidence type="ECO:0000259" key="4">
    <source>
        <dbReference type="PROSITE" id="PS50893"/>
    </source>
</evidence>
<dbReference type="AlphaFoldDB" id="M0L4R5"/>
<dbReference type="GO" id="GO:0015188">
    <property type="term" value="F:L-isoleucine transmembrane transporter activity"/>
    <property type="evidence" value="ECO:0007669"/>
    <property type="project" value="TreeGrafter"/>
</dbReference>
<dbReference type="eggNOG" id="arCOG00926">
    <property type="taxonomic scope" value="Archaea"/>
</dbReference>
<dbReference type="CDD" id="cd03219">
    <property type="entry name" value="ABC_Mj1267_LivG_branched"/>
    <property type="match status" value="1"/>
</dbReference>
<dbReference type="GO" id="GO:0005304">
    <property type="term" value="F:L-valine transmembrane transporter activity"/>
    <property type="evidence" value="ECO:0007669"/>
    <property type="project" value="TreeGrafter"/>
</dbReference>
<dbReference type="PROSITE" id="PS50893">
    <property type="entry name" value="ABC_TRANSPORTER_2"/>
    <property type="match status" value="1"/>
</dbReference>
<proteinExistence type="predicted"/>
<gene>
    <name evidence="5" type="ORF">C444_21216</name>
</gene>
<keyword evidence="6" id="KW-1185">Reference proteome</keyword>
<dbReference type="GO" id="GO:0015192">
    <property type="term" value="F:L-phenylalanine transmembrane transporter activity"/>
    <property type="evidence" value="ECO:0007669"/>
    <property type="project" value="TreeGrafter"/>
</dbReference>
<evidence type="ECO:0000313" key="5">
    <source>
        <dbReference type="EMBL" id="EMA26985.1"/>
    </source>
</evidence>
<organism evidence="5 6">
    <name type="scientific">Haloarcula japonica (strain ATCC 49778 / DSM 6131 / JCM 7785 / NBRC 101032 / NCIMB 13157 / TR-1)</name>
    <dbReference type="NCBI Taxonomy" id="1227453"/>
    <lineage>
        <taxon>Archaea</taxon>
        <taxon>Methanobacteriati</taxon>
        <taxon>Methanobacteriota</taxon>
        <taxon>Stenosarchaea group</taxon>
        <taxon>Halobacteria</taxon>
        <taxon>Halobacteriales</taxon>
        <taxon>Haloarculaceae</taxon>
        <taxon>Haloarcula</taxon>
    </lineage>
</organism>
<dbReference type="Proteomes" id="UP000011524">
    <property type="component" value="Unassembled WGS sequence"/>
</dbReference>
<dbReference type="EMBL" id="AOLY01000048">
    <property type="protein sequence ID" value="EMA26985.1"/>
    <property type="molecule type" value="Genomic_DNA"/>
</dbReference>
<sequence>MTKRFGGLTAVDKVDLSIDDGEIIGLIGPNGAGKTTLFNSIAGVYTPEEGSITFDGTELVGKAPHEIARQGITRTFQTARTFNESTVVDNVLAGAMFGRKNSGSLEEERENVWEYLEFLGLEDKGNEDASSLTIAHRKQLELARALASEPKLILVDEIGSGLTPTELDELSRNLQRTRDEFGISVFWIEHVMDAIMNATDRIIVLNQGQKIAEGSPSQIQQNRQVADAYLGGAEA</sequence>
<dbReference type="SUPFAM" id="SSF52540">
    <property type="entry name" value="P-loop containing nucleoside triphosphate hydrolases"/>
    <property type="match status" value="1"/>
</dbReference>
<dbReference type="STRING" id="1227453.C444_21216"/>
<evidence type="ECO:0000313" key="6">
    <source>
        <dbReference type="Proteomes" id="UP000011524"/>
    </source>
</evidence>
<keyword evidence="1" id="KW-0813">Transport</keyword>
<dbReference type="InterPro" id="IPR003593">
    <property type="entry name" value="AAA+_ATPase"/>
</dbReference>
<dbReference type="PATRIC" id="fig|1227453.3.peg.4167"/>
<dbReference type="InterPro" id="IPR051120">
    <property type="entry name" value="ABC_AA/LPS_Transport"/>
</dbReference>
<reference evidence="5 6" key="1">
    <citation type="journal article" date="2014" name="PLoS Genet.">
        <title>Phylogenetically driven sequencing of extremely halophilic archaea reveals strategies for static and dynamic osmo-response.</title>
        <authorList>
            <person name="Becker E.A."/>
            <person name="Seitzer P.M."/>
            <person name="Tritt A."/>
            <person name="Larsen D."/>
            <person name="Krusor M."/>
            <person name="Yao A.I."/>
            <person name="Wu D."/>
            <person name="Madern D."/>
            <person name="Eisen J.A."/>
            <person name="Darling A.E."/>
            <person name="Facciotti M.T."/>
        </authorList>
    </citation>
    <scope>NUCLEOTIDE SEQUENCE [LARGE SCALE GENOMIC DNA]</scope>
    <source>
        <strain evidence="6">ATCC 49778 / DSM 6131 / JCM 7785 / NBRC 101032 / NCIMB 13157 / TR-1</strain>
    </source>
</reference>
<dbReference type="PANTHER" id="PTHR45772">
    <property type="entry name" value="CONSERVED COMPONENT OF ABC TRANSPORTER FOR NATURAL AMINO ACIDS-RELATED"/>
    <property type="match status" value="1"/>
</dbReference>
<feature type="domain" description="ABC transporter" evidence="4">
    <location>
        <begin position="1"/>
        <end position="232"/>
    </location>
</feature>
<dbReference type="Pfam" id="PF12399">
    <property type="entry name" value="BCA_ABC_TP_C"/>
    <property type="match status" value="1"/>
</dbReference>
<dbReference type="GO" id="GO:0005886">
    <property type="term" value="C:plasma membrane"/>
    <property type="evidence" value="ECO:0007669"/>
    <property type="project" value="TreeGrafter"/>
</dbReference>
<protein>
    <submittedName>
        <fullName evidence="5">Branched-chain amino acid ABC transporter ATPase</fullName>
    </submittedName>
</protein>
<dbReference type="InterPro" id="IPR003439">
    <property type="entry name" value="ABC_transporter-like_ATP-bd"/>
</dbReference>
<keyword evidence="2" id="KW-0547">Nucleotide-binding</keyword>
<dbReference type="Gene3D" id="3.40.50.300">
    <property type="entry name" value="P-loop containing nucleotide triphosphate hydrolases"/>
    <property type="match status" value="1"/>
</dbReference>